<feature type="transmembrane region" description="Helical" evidence="1">
    <location>
        <begin position="316"/>
        <end position="336"/>
    </location>
</feature>
<feature type="transmembrane region" description="Helical" evidence="1">
    <location>
        <begin position="348"/>
        <end position="369"/>
    </location>
</feature>
<sequence length="539" mass="62852">MTQENKYTLPLSSQTKTLLDAITHEERKTNESLLSPNLISVSNLTSGIEFLYEKIRNALDYHEEHLWLKNAIFRILKRNLLNLLAHEKIGLDLIEELTRGRYIENNYYPENKAWEIDGMLEKYREAFEVLETKTTVPEKTIRELEEWLLEFGAVELADSFLQNTQNRAYINYFWQSIKEKIEVAPDVAGEVFNEQLYLAVYRNFLQADPIMEQYELFRIKYPEWFSDSQNAAQTIGQNLAQIKLSIQHALAYPLRKELDRVMKRRSLLVFLLKDLIAQEQEHTQQVLDNPEELEEKLKILYQARYIAGRAKLQTSAIRALIFIILTKMFLLFVGEWPYQKFVSHSTNYIALILNAIVPPLVLIASTLAIKMPGEEQNFLRMVSDFEKLIRPSDSLPALDRIRKPKQRITPVKIALGMIYGANIAFTGWILYALFSFFSYNIVDAIVFILFLSLVSFFAVRLRKTANELAAVETKEHVLTTIIEFFLFPIVEIGKFLSRAISSINIAVFVFDFLIETPLKSLTNILEEWFSFMRERKQNL</sequence>
<keyword evidence="1" id="KW-0812">Transmembrane</keyword>
<feature type="transmembrane region" description="Helical" evidence="1">
    <location>
        <begin position="410"/>
        <end position="431"/>
    </location>
</feature>
<keyword evidence="1" id="KW-0472">Membrane</keyword>
<reference evidence="3" key="1">
    <citation type="submission" date="2017-09" db="EMBL/GenBank/DDBJ databases">
        <title>Depth-based differentiation of microbial function through sediment-hosted aquifers and enrichment of novel symbionts in the deep terrestrial subsurface.</title>
        <authorList>
            <person name="Probst A.J."/>
            <person name="Ladd B."/>
            <person name="Jarett J.K."/>
            <person name="Geller-Mcgrath D.E."/>
            <person name="Sieber C.M.K."/>
            <person name="Emerson J.B."/>
            <person name="Anantharaman K."/>
            <person name="Thomas B.C."/>
            <person name="Malmstrom R."/>
            <person name="Stieglmeier M."/>
            <person name="Klingl A."/>
            <person name="Woyke T."/>
            <person name="Ryan C.M."/>
            <person name="Banfield J.F."/>
        </authorList>
    </citation>
    <scope>NUCLEOTIDE SEQUENCE [LARGE SCALE GENOMIC DNA]</scope>
</reference>
<accession>A0A2H9N5W7</accession>
<gene>
    <name evidence="2" type="ORF">COZ64_00470</name>
</gene>
<feature type="transmembrane region" description="Helical" evidence="1">
    <location>
        <begin position="437"/>
        <end position="459"/>
    </location>
</feature>
<keyword evidence="1" id="KW-1133">Transmembrane helix</keyword>
<dbReference type="AlphaFoldDB" id="A0A2H9N5W7"/>
<proteinExistence type="predicted"/>
<dbReference type="Proteomes" id="UP000236842">
    <property type="component" value="Unassembled WGS sequence"/>
</dbReference>
<evidence type="ECO:0000313" key="3">
    <source>
        <dbReference type="Proteomes" id="UP000236842"/>
    </source>
</evidence>
<evidence type="ECO:0000313" key="2">
    <source>
        <dbReference type="EMBL" id="PIX29308.1"/>
    </source>
</evidence>
<comment type="caution">
    <text evidence="2">The sequence shown here is derived from an EMBL/GenBank/DDBJ whole genome shotgun (WGS) entry which is preliminary data.</text>
</comment>
<organism evidence="2 3">
    <name type="scientific">Candidatus Brennerbacteria bacterium CG_4_8_14_3_um_filter_43_14</name>
    <dbReference type="NCBI Taxonomy" id="1974521"/>
    <lineage>
        <taxon>Bacteria</taxon>
        <taxon>Candidatus Brenneribacteriota</taxon>
    </lineage>
</organism>
<evidence type="ECO:0000256" key="1">
    <source>
        <dbReference type="SAM" id="Phobius"/>
    </source>
</evidence>
<dbReference type="EMBL" id="PFIJ01000007">
    <property type="protein sequence ID" value="PIX29308.1"/>
    <property type="molecule type" value="Genomic_DNA"/>
</dbReference>
<protein>
    <submittedName>
        <fullName evidence="2">Uncharacterized protein</fullName>
    </submittedName>
</protein>
<name>A0A2H9N5W7_9BACT</name>